<dbReference type="RefSeq" id="WP_051064032.1">
    <property type="nucleotide sequence ID" value="NZ_AQUX01000003.1"/>
</dbReference>
<feature type="transmembrane region" description="Helical" evidence="8">
    <location>
        <begin position="95"/>
        <end position="115"/>
    </location>
</feature>
<name>A0A097IG95_9CORY</name>
<accession>A0A097IG95</accession>
<dbReference type="HOGENOM" id="CLU_023913_0_0_11"/>
<dbReference type="KEGG" id="cdo:CDOO_07555"/>
<keyword evidence="5 8" id="KW-1133">Transmembrane helix</keyword>
<feature type="transmembrane region" description="Helical" evidence="8">
    <location>
        <begin position="53"/>
        <end position="75"/>
    </location>
</feature>
<evidence type="ECO:0000256" key="8">
    <source>
        <dbReference type="SAM" id="Phobius"/>
    </source>
</evidence>
<keyword evidence="3 9" id="KW-0808">Transferase</keyword>
<protein>
    <submittedName>
        <fullName evidence="9">Alpha 1,6 mannopyranosyltransferase</fullName>
    </submittedName>
</protein>
<dbReference type="STRING" id="558173.CDOO_07555"/>
<evidence type="ECO:0000256" key="6">
    <source>
        <dbReference type="ARBA" id="ARBA00023136"/>
    </source>
</evidence>
<dbReference type="AlphaFoldDB" id="A0A097IG95"/>
<evidence type="ECO:0000256" key="5">
    <source>
        <dbReference type="ARBA" id="ARBA00022989"/>
    </source>
</evidence>
<evidence type="ECO:0000313" key="9">
    <source>
        <dbReference type="EMBL" id="AIT61127.1"/>
    </source>
</evidence>
<dbReference type="EMBL" id="CP006764">
    <property type="protein sequence ID" value="AIT61127.1"/>
    <property type="molecule type" value="Genomic_DNA"/>
</dbReference>
<feature type="transmembrane region" description="Helical" evidence="8">
    <location>
        <begin position="450"/>
        <end position="470"/>
    </location>
</feature>
<organism evidence="9 10">
    <name type="scientific">Corynebacterium doosanense CAU 212 = DSM 45436</name>
    <dbReference type="NCBI Taxonomy" id="558173"/>
    <lineage>
        <taxon>Bacteria</taxon>
        <taxon>Bacillati</taxon>
        <taxon>Actinomycetota</taxon>
        <taxon>Actinomycetes</taxon>
        <taxon>Mycobacteriales</taxon>
        <taxon>Corynebacteriaceae</taxon>
        <taxon>Corynebacterium</taxon>
    </lineage>
</organism>
<dbReference type="Proteomes" id="UP000029914">
    <property type="component" value="Chromosome"/>
</dbReference>
<sequence length="547" mass="57664">MSYHRPVPKRSIPDFPRLGRPGSRAAELHFESLRDASPAAPGLRLQDFHHFLLLRWVGTVGALMIGIGGLGAGALPVVNNPYGGFPLGDVMSRMLQTSSSVVLIGVGLVVLAWLLMSRYVGSASVTVAQLLRTLVAWSLPIFFTAPLFTQDIYSYLAQGSVVTHGMDPYSAGPVELLGTENHLARSVPFIWAQSPSPYGPVALAISALINDVTRESIVLGVLAHRGVSVLGIALSAWAIVHLARRCGVRPPTALWLGVLNPLTLLHLIGGIHNEAILLGLALAGMELGLRGVDALDRPERSRGVLLLAASIALISSAGMVKVTGFLGLGFVGMALARHLNRREHGRALGPTLSVLGAALVMTVGLVATVAAVTLISGIDLGWVTGQGGAATIRSWMSLTTDVGVIAGVIGMLLGLGDHTEAILIITRGVGVVVAVAFIVRMLFATFRGTIHPVGGLGVGTFILVILFPVVHPWYMLWAILPLATWANRPIFRIAVMIYSAAMSVFVLPRGLALPGTTVLTIYVSAAIFGALLIGLGWLVLRRARVVA</sequence>
<feature type="transmembrane region" description="Helical" evidence="8">
    <location>
        <begin position="490"/>
        <end position="507"/>
    </location>
</feature>
<keyword evidence="6 8" id="KW-0472">Membrane</keyword>
<feature type="transmembrane region" description="Helical" evidence="8">
    <location>
        <begin position="519"/>
        <end position="540"/>
    </location>
</feature>
<feature type="transmembrane region" description="Helical" evidence="8">
    <location>
        <begin position="421"/>
        <end position="443"/>
    </location>
</feature>
<evidence type="ECO:0000256" key="2">
    <source>
        <dbReference type="ARBA" id="ARBA00022676"/>
    </source>
</evidence>
<feature type="transmembrane region" description="Helical" evidence="8">
    <location>
        <begin position="127"/>
        <end position="148"/>
    </location>
</feature>
<dbReference type="eggNOG" id="ENOG502Z9GU">
    <property type="taxonomic scope" value="Bacteria"/>
</dbReference>
<dbReference type="GO" id="GO:0016020">
    <property type="term" value="C:membrane"/>
    <property type="evidence" value="ECO:0007669"/>
    <property type="project" value="UniProtKB-SubCell"/>
</dbReference>
<feature type="transmembrane region" description="Helical" evidence="8">
    <location>
        <begin position="252"/>
        <end position="269"/>
    </location>
</feature>
<feature type="transmembrane region" description="Helical" evidence="8">
    <location>
        <begin position="355"/>
        <end position="383"/>
    </location>
</feature>
<dbReference type="Pfam" id="PF26314">
    <property type="entry name" value="MptA_B_family"/>
    <property type="match status" value="1"/>
</dbReference>
<evidence type="ECO:0000313" key="10">
    <source>
        <dbReference type="Proteomes" id="UP000029914"/>
    </source>
</evidence>
<comment type="similarity">
    <text evidence="7">Belongs to the MptA/B family.</text>
</comment>
<keyword evidence="4 8" id="KW-0812">Transmembrane</keyword>
<keyword evidence="10" id="KW-1185">Reference proteome</keyword>
<comment type="subcellular location">
    <subcellularLocation>
        <location evidence="1">Membrane</location>
        <topology evidence="1">Multi-pass membrane protein</topology>
    </subcellularLocation>
</comment>
<dbReference type="GO" id="GO:0016757">
    <property type="term" value="F:glycosyltransferase activity"/>
    <property type="evidence" value="ECO:0007669"/>
    <property type="project" value="UniProtKB-KW"/>
</dbReference>
<dbReference type="NCBIfam" id="NF038066">
    <property type="entry name" value="MptB"/>
    <property type="match status" value="1"/>
</dbReference>
<reference evidence="9 10" key="1">
    <citation type="submission" date="2013-09" db="EMBL/GenBank/DDBJ databases">
        <title>Complete genome sequence of Corynebacterium doosanense CAU 212(T) (=DSM 45436(T)), isolated from activated sludge.</title>
        <authorList>
            <person name="Schaffert L."/>
            <person name="Albersmeier A."/>
            <person name="Kalinowski J."/>
            <person name="Ruckert C."/>
        </authorList>
    </citation>
    <scope>NUCLEOTIDE SEQUENCE [LARGE SCALE GENOMIC DNA]</scope>
    <source>
        <strain evidence="9 10">CAU 212</strain>
    </source>
</reference>
<dbReference type="InterPro" id="IPR049829">
    <property type="entry name" value="MptA/B-like"/>
</dbReference>
<keyword evidence="2" id="KW-0328">Glycosyltransferase</keyword>
<dbReference type="OrthoDB" id="5242303at2"/>
<feature type="transmembrane region" description="Helical" evidence="8">
    <location>
        <begin position="217"/>
        <end position="240"/>
    </location>
</feature>
<feature type="transmembrane region" description="Helical" evidence="8">
    <location>
        <begin position="304"/>
        <end position="335"/>
    </location>
</feature>
<evidence type="ECO:0000256" key="1">
    <source>
        <dbReference type="ARBA" id="ARBA00004141"/>
    </source>
</evidence>
<evidence type="ECO:0000256" key="4">
    <source>
        <dbReference type="ARBA" id="ARBA00022692"/>
    </source>
</evidence>
<gene>
    <name evidence="9" type="ORF">CDOO_07555</name>
</gene>
<proteinExistence type="inferred from homology"/>
<evidence type="ECO:0000256" key="3">
    <source>
        <dbReference type="ARBA" id="ARBA00022679"/>
    </source>
</evidence>
<feature type="transmembrane region" description="Helical" evidence="8">
    <location>
        <begin position="395"/>
        <end position="415"/>
    </location>
</feature>
<evidence type="ECO:0000256" key="7">
    <source>
        <dbReference type="ARBA" id="ARBA00043987"/>
    </source>
</evidence>